<dbReference type="RefSeq" id="WP_034733359.1">
    <property type="nucleotide sequence ID" value="NZ_JPIN01000011.1"/>
</dbReference>
<accession>A0A094IM22</accession>
<dbReference type="InterPro" id="IPR000847">
    <property type="entry name" value="LysR_HTH_N"/>
</dbReference>
<gene>
    <name evidence="6" type="ORF">IDAT_10345</name>
</gene>
<keyword evidence="3" id="KW-0238">DNA-binding</keyword>
<keyword evidence="2" id="KW-0805">Transcription regulation</keyword>
<dbReference type="GO" id="GO:0003700">
    <property type="term" value="F:DNA-binding transcription factor activity"/>
    <property type="evidence" value="ECO:0007669"/>
    <property type="project" value="InterPro"/>
</dbReference>
<dbReference type="InterPro" id="IPR036390">
    <property type="entry name" value="WH_DNA-bd_sf"/>
</dbReference>
<dbReference type="Gene3D" id="3.40.190.10">
    <property type="entry name" value="Periplasmic binding protein-like II"/>
    <property type="match status" value="2"/>
</dbReference>
<organism evidence="6 7">
    <name type="scientific">Pseudidiomarina atlantica</name>
    <dbReference type="NCBI Taxonomy" id="1517416"/>
    <lineage>
        <taxon>Bacteria</taxon>
        <taxon>Pseudomonadati</taxon>
        <taxon>Pseudomonadota</taxon>
        <taxon>Gammaproteobacteria</taxon>
        <taxon>Alteromonadales</taxon>
        <taxon>Idiomarinaceae</taxon>
        <taxon>Pseudidiomarina</taxon>
    </lineage>
</organism>
<dbReference type="STRING" id="1517416.IDAT_10345"/>
<name>A0A094IM22_9GAMM</name>
<dbReference type="GO" id="GO:0000976">
    <property type="term" value="F:transcription cis-regulatory region binding"/>
    <property type="evidence" value="ECO:0007669"/>
    <property type="project" value="TreeGrafter"/>
</dbReference>
<dbReference type="PRINTS" id="PR00039">
    <property type="entry name" value="HTHLYSR"/>
</dbReference>
<keyword evidence="7" id="KW-1185">Reference proteome</keyword>
<dbReference type="NCBIfam" id="NF008722">
    <property type="entry name" value="PRK11716.1"/>
    <property type="match status" value="1"/>
</dbReference>
<evidence type="ECO:0000256" key="2">
    <source>
        <dbReference type="ARBA" id="ARBA00023015"/>
    </source>
</evidence>
<dbReference type="OrthoDB" id="9803735at2"/>
<feature type="domain" description="HTH lysR-type" evidence="5">
    <location>
        <begin position="1"/>
        <end position="58"/>
    </location>
</feature>
<dbReference type="SUPFAM" id="SSF46785">
    <property type="entry name" value="Winged helix' DNA-binding domain"/>
    <property type="match status" value="1"/>
</dbReference>
<dbReference type="EMBL" id="JPIN01000011">
    <property type="protein sequence ID" value="KFZ28222.1"/>
    <property type="molecule type" value="Genomic_DNA"/>
</dbReference>
<reference evidence="6 7" key="1">
    <citation type="submission" date="2014-06" db="EMBL/GenBank/DDBJ databases">
        <title>Draft genome sequence of Idiomarina sp. MCCC 1A10513.</title>
        <authorList>
            <person name="Du J."/>
            <person name="Lai Q."/>
            <person name="Shao Z."/>
        </authorList>
    </citation>
    <scope>NUCLEOTIDE SEQUENCE [LARGE SCALE GENOMIC DNA]</scope>
    <source>
        <strain evidence="6 7">MCCC 1A10513</strain>
    </source>
</reference>
<dbReference type="Proteomes" id="UP000053718">
    <property type="component" value="Unassembled WGS sequence"/>
</dbReference>
<dbReference type="PROSITE" id="PS50931">
    <property type="entry name" value="HTH_LYSR"/>
    <property type="match status" value="1"/>
</dbReference>
<sequence length="293" mass="32887">MDLRTLELFVALAESLHFGRTSEAMHVSPSALSRQIQRLEEALGVRLFMRDNRSVELTQQGKQALITCQALVTSWQQLQQQLGDDSQLRGQLRLYCSVTAAQTLMRQFIERFRPLFPNVALTVETGDAALSIEHVLQQQTDIAIAPRPDKVPDGLLMRELNTSPLVFIRPRADCAVRAQTLTNKLDWSAVPVIVARLGLSRERLFAWFARHQQQPHVYAEVAGHEAIVAMVGLGLGIGLVPEVVLEQSLVREQIEVFKRPTDVPPYHVSICCLERRLQDPVIAAFWHACGCLV</sequence>
<evidence type="ECO:0000313" key="7">
    <source>
        <dbReference type="Proteomes" id="UP000053718"/>
    </source>
</evidence>
<protein>
    <recommendedName>
        <fullName evidence="5">HTH lysR-type domain-containing protein</fullName>
    </recommendedName>
</protein>
<comment type="similarity">
    <text evidence="1">Belongs to the LysR transcriptional regulatory family.</text>
</comment>
<evidence type="ECO:0000256" key="3">
    <source>
        <dbReference type="ARBA" id="ARBA00023125"/>
    </source>
</evidence>
<dbReference type="Gene3D" id="1.10.10.10">
    <property type="entry name" value="Winged helix-like DNA-binding domain superfamily/Winged helix DNA-binding domain"/>
    <property type="match status" value="1"/>
</dbReference>
<dbReference type="PANTHER" id="PTHR30126">
    <property type="entry name" value="HTH-TYPE TRANSCRIPTIONAL REGULATOR"/>
    <property type="match status" value="1"/>
</dbReference>
<dbReference type="Pfam" id="PF00126">
    <property type="entry name" value="HTH_1"/>
    <property type="match status" value="1"/>
</dbReference>
<evidence type="ECO:0000256" key="1">
    <source>
        <dbReference type="ARBA" id="ARBA00009437"/>
    </source>
</evidence>
<dbReference type="eggNOG" id="COG0583">
    <property type="taxonomic scope" value="Bacteria"/>
</dbReference>
<evidence type="ECO:0000256" key="4">
    <source>
        <dbReference type="ARBA" id="ARBA00023163"/>
    </source>
</evidence>
<keyword evidence="4" id="KW-0804">Transcription</keyword>
<dbReference type="InterPro" id="IPR036388">
    <property type="entry name" value="WH-like_DNA-bd_sf"/>
</dbReference>
<dbReference type="InterPro" id="IPR005119">
    <property type="entry name" value="LysR_subst-bd"/>
</dbReference>
<dbReference type="AlphaFoldDB" id="A0A094IM22"/>
<evidence type="ECO:0000259" key="5">
    <source>
        <dbReference type="PROSITE" id="PS50931"/>
    </source>
</evidence>
<dbReference type="SUPFAM" id="SSF53850">
    <property type="entry name" value="Periplasmic binding protein-like II"/>
    <property type="match status" value="1"/>
</dbReference>
<dbReference type="PANTHER" id="PTHR30126:SF81">
    <property type="entry name" value="HTH-TYPE TRANSCRIPTIONAL REGULATOR ILVY"/>
    <property type="match status" value="1"/>
</dbReference>
<proteinExistence type="inferred from homology"/>
<evidence type="ECO:0000313" key="6">
    <source>
        <dbReference type="EMBL" id="KFZ28222.1"/>
    </source>
</evidence>
<dbReference type="FunFam" id="1.10.10.10:FF:000001">
    <property type="entry name" value="LysR family transcriptional regulator"/>
    <property type="match status" value="1"/>
</dbReference>
<dbReference type="Pfam" id="PF03466">
    <property type="entry name" value="LysR_substrate"/>
    <property type="match status" value="1"/>
</dbReference>
<comment type="caution">
    <text evidence="6">The sequence shown here is derived from an EMBL/GenBank/DDBJ whole genome shotgun (WGS) entry which is preliminary data.</text>
</comment>